<feature type="transmembrane region" description="Helical" evidence="1">
    <location>
        <begin position="247"/>
        <end position="267"/>
    </location>
</feature>
<keyword evidence="1" id="KW-0472">Membrane</keyword>
<evidence type="ECO:0000256" key="1">
    <source>
        <dbReference type="SAM" id="Phobius"/>
    </source>
</evidence>
<keyword evidence="3" id="KW-1185">Reference proteome</keyword>
<dbReference type="InterPro" id="IPR029044">
    <property type="entry name" value="Nucleotide-diphossugar_trans"/>
</dbReference>
<sequence length="296" mass="33997">MLDAMKNLALVVTSSESHNLVEKLFSSLEEQNACIRIHVYFVNQHVERYNLDGKFKNIVIDVIEINHVIPLSVARNLALDCIGFGEYDLIAFPDDDCWYPSNLIAELERFFDDNEDVDVVCTNVYDPSNGLSYGGRPFDIIEKINMRNIFDLPISVGIFIRLKNIKLDAIRYDENIGAGRKIGSGEETKLIYELLKHKGNIVYNGYLRVCHPVLNKEYKLSDIHKYYKYAVGFGYIAGIMIRERSYVTIWVFLYYVGRTFLGLCRYVTNSINRKIYINRLKGMLAGIVKGLGCNDQ</sequence>
<dbReference type="EMBL" id="JBELOE010000255">
    <property type="protein sequence ID" value="MER2493227.1"/>
    <property type="molecule type" value="Genomic_DNA"/>
</dbReference>
<comment type="caution">
    <text evidence="2">The sequence shown here is derived from an EMBL/GenBank/DDBJ whole genome shotgun (WGS) entry which is preliminary data.</text>
</comment>
<keyword evidence="1" id="KW-0812">Transmembrane</keyword>
<evidence type="ECO:0000313" key="2">
    <source>
        <dbReference type="EMBL" id="MER2493227.1"/>
    </source>
</evidence>
<dbReference type="SUPFAM" id="SSF53448">
    <property type="entry name" value="Nucleotide-diphospho-sugar transferases"/>
    <property type="match status" value="1"/>
</dbReference>
<keyword evidence="1" id="KW-1133">Transmembrane helix</keyword>
<accession>A0ABV1RKF3</accession>
<reference evidence="2 3" key="1">
    <citation type="submission" date="2024-06" db="EMBL/GenBank/DDBJ databases">
        <authorList>
            <person name="Chen R.Y."/>
        </authorList>
    </citation>
    <scope>NUCLEOTIDE SEQUENCE [LARGE SCALE GENOMIC DNA]</scope>
    <source>
        <strain evidence="2 3">D2</strain>
    </source>
</reference>
<gene>
    <name evidence="2" type="ORF">ABS311_15195</name>
</gene>
<dbReference type="Gene3D" id="3.90.550.10">
    <property type="entry name" value="Spore Coat Polysaccharide Biosynthesis Protein SpsA, Chain A"/>
    <property type="match status" value="1"/>
</dbReference>
<dbReference type="CDD" id="cd00761">
    <property type="entry name" value="Glyco_tranf_GTA_type"/>
    <property type="match status" value="1"/>
</dbReference>
<dbReference type="Proteomes" id="UP001467690">
    <property type="component" value="Unassembled WGS sequence"/>
</dbReference>
<name>A0ABV1RKF3_9ALTE</name>
<keyword evidence="2" id="KW-0328">Glycosyltransferase</keyword>
<keyword evidence="2" id="KW-0808">Transferase</keyword>
<evidence type="ECO:0000313" key="3">
    <source>
        <dbReference type="Proteomes" id="UP001467690"/>
    </source>
</evidence>
<dbReference type="GO" id="GO:0016757">
    <property type="term" value="F:glycosyltransferase activity"/>
    <property type="evidence" value="ECO:0007669"/>
    <property type="project" value="UniProtKB-KW"/>
</dbReference>
<proteinExistence type="predicted"/>
<protein>
    <submittedName>
        <fullName evidence="2">Glycosyltransferase family A protein</fullName>
        <ecNumber evidence="2">2.4.-.-</ecNumber>
    </submittedName>
</protein>
<organism evidence="2 3">
    <name type="scientific">Catenovulum sediminis</name>
    <dbReference type="NCBI Taxonomy" id="1740262"/>
    <lineage>
        <taxon>Bacteria</taxon>
        <taxon>Pseudomonadati</taxon>
        <taxon>Pseudomonadota</taxon>
        <taxon>Gammaproteobacteria</taxon>
        <taxon>Alteromonadales</taxon>
        <taxon>Alteromonadaceae</taxon>
        <taxon>Catenovulum</taxon>
    </lineage>
</organism>
<dbReference type="EC" id="2.4.-.-" evidence="2"/>